<protein>
    <submittedName>
        <fullName evidence="1">Uncharacterized protein</fullName>
    </submittedName>
</protein>
<dbReference type="EMBL" id="CACVBM020001329">
    <property type="protein sequence ID" value="CAA7045827.1"/>
    <property type="molecule type" value="Genomic_DNA"/>
</dbReference>
<dbReference type="OrthoDB" id="432292at2759"/>
<keyword evidence="2" id="KW-1185">Reference proteome</keyword>
<organism evidence="1 2">
    <name type="scientific">Microthlaspi erraticum</name>
    <dbReference type="NCBI Taxonomy" id="1685480"/>
    <lineage>
        <taxon>Eukaryota</taxon>
        <taxon>Viridiplantae</taxon>
        <taxon>Streptophyta</taxon>
        <taxon>Embryophyta</taxon>
        <taxon>Tracheophyta</taxon>
        <taxon>Spermatophyta</taxon>
        <taxon>Magnoliopsida</taxon>
        <taxon>eudicotyledons</taxon>
        <taxon>Gunneridae</taxon>
        <taxon>Pentapetalae</taxon>
        <taxon>rosids</taxon>
        <taxon>malvids</taxon>
        <taxon>Brassicales</taxon>
        <taxon>Brassicaceae</taxon>
        <taxon>Coluteocarpeae</taxon>
        <taxon>Microthlaspi</taxon>
    </lineage>
</organism>
<dbReference type="Proteomes" id="UP000467841">
    <property type="component" value="Unassembled WGS sequence"/>
</dbReference>
<dbReference type="AlphaFoldDB" id="A0A6D2KDG4"/>
<gene>
    <name evidence="1" type="ORF">MERR_LOCUS33062</name>
</gene>
<sequence>MSGEAHIPYIPLEIPSNFRCGIFILNMPPRDDDSLAIDLGMFGLGSPAPILGMVDDWTNYGSDRVGMYGSGSDTMLSYIGFQLKTNWQ</sequence>
<proteinExistence type="predicted"/>
<evidence type="ECO:0000313" key="1">
    <source>
        <dbReference type="EMBL" id="CAA7045827.1"/>
    </source>
</evidence>
<comment type="caution">
    <text evidence="1">The sequence shown here is derived from an EMBL/GenBank/DDBJ whole genome shotgun (WGS) entry which is preliminary data.</text>
</comment>
<evidence type="ECO:0000313" key="2">
    <source>
        <dbReference type="Proteomes" id="UP000467841"/>
    </source>
</evidence>
<name>A0A6D2KDG4_9BRAS</name>
<accession>A0A6D2KDG4</accession>
<reference evidence="1" key="1">
    <citation type="submission" date="2020-01" db="EMBL/GenBank/DDBJ databases">
        <authorList>
            <person name="Mishra B."/>
        </authorList>
    </citation>
    <scope>NUCLEOTIDE SEQUENCE [LARGE SCALE GENOMIC DNA]</scope>
</reference>